<evidence type="ECO:0000313" key="2">
    <source>
        <dbReference type="EMBL" id="SKB72124.1"/>
    </source>
</evidence>
<keyword evidence="3" id="KW-1185">Reference proteome</keyword>
<proteinExistence type="predicted"/>
<sequence>MKTIIALLSAFMFFLSVNRVNAQSYIRGPYTFEHMQPDANQFTIDDPYSNRKILIRVEVGYDYSHNFNYINYGKVYGVVSAFYDDNYQTYPYSLSFNVELLDLSISLSNGLYSPINDGPIAIEWDGTVQVFGEYYTSYPDHLSVYSSFMWSGNSNVIF</sequence>
<feature type="chain" id="PRO_5012527133" evidence="1">
    <location>
        <begin position="23"/>
        <end position="158"/>
    </location>
</feature>
<accession>A0A1T5DKB2</accession>
<keyword evidence="1" id="KW-0732">Signal</keyword>
<protein>
    <submittedName>
        <fullName evidence="2">Uncharacterized protein</fullName>
    </submittedName>
</protein>
<dbReference type="STRING" id="1513896.SAMN05660841_02036"/>
<dbReference type="AlphaFoldDB" id="A0A1T5DKB2"/>
<dbReference type="RefSeq" id="WP_079642972.1">
    <property type="nucleotide sequence ID" value="NZ_FUZF01000007.1"/>
</dbReference>
<dbReference type="Proteomes" id="UP000190150">
    <property type="component" value="Unassembled WGS sequence"/>
</dbReference>
<gene>
    <name evidence="2" type="ORF">SAMN05660841_02036</name>
</gene>
<name>A0A1T5DKB2_9SPHI</name>
<dbReference type="EMBL" id="FUZF01000007">
    <property type="protein sequence ID" value="SKB72124.1"/>
    <property type="molecule type" value="Genomic_DNA"/>
</dbReference>
<organism evidence="2 3">
    <name type="scientific">Sphingobacterium nematocida</name>
    <dbReference type="NCBI Taxonomy" id="1513896"/>
    <lineage>
        <taxon>Bacteria</taxon>
        <taxon>Pseudomonadati</taxon>
        <taxon>Bacteroidota</taxon>
        <taxon>Sphingobacteriia</taxon>
        <taxon>Sphingobacteriales</taxon>
        <taxon>Sphingobacteriaceae</taxon>
        <taxon>Sphingobacterium</taxon>
    </lineage>
</organism>
<evidence type="ECO:0000256" key="1">
    <source>
        <dbReference type="SAM" id="SignalP"/>
    </source>
</evidence>
<evidence type="ECO:0000313" key="3">
    <source>
        <dbReference type="Proteomes" id="UP000190150"/>
    </source>
</evidence>
<reference evidence="3" key="1">
    <citation type="submission" date="2017-02" db="EMBL/GenBank/DDBJ databases">
        <authorList>
            <person name="Varghese N."/>
            <person name="Submissions S."/>
        </authorList>
    </citation>
    <scope>NUCLEOTIDE SEQUENCE [LARGE SCALE GENOMIC DNA]</scope>
    <source>
        <strain evidence="3">DSM 24091</strain>
    </source>
</reference>
<feature type="signal peptide" evidence="1">
    <location>
        <begin position="1"/>
        <end position="22"/>
    </location>
</feature>